<feature type="domain" description="Methionyl-tRNA synthetase anticodon-binding" evidence="17">
    <location>
        <begin position="529"/>
        <end position="664"/>
    </location>
</feature>
<dbReference type="InterPro" id="IPR033911">
    <property type="entry name" value="MetRS_core"/>
</dbReference>
<evidence type="ECO:0000259" key="16">
    <source>
        <dbReference type="Pfam" id="PF09334"/>
    </source>
</evidence>
<dbReference type="SUPFAM" id="SSF57770">
    <property type="entry name" value="Methionyl-tRNA synthetase (MetRS), Zn-domain"/>
    <property type="match status" value="1"/>
</dbReference>
<dbReference type="InterPro" id="IPR029038">
    <property type="entry name" value="MetRS_Zn"/>
</dbReference>
<evidence type="ECO:0000256" key="9">
    <source>
        <dbReference type="ARBA" id="ARBA00022884"/>
    </source>
</evidence>
<name>D4AP39_ARTBC</name>
<dbReference type="Pfam" id="PF09334">
    <property type="entry name" value="tRNA-synt_1g"/>
    <property type="match status" value="1"/>
</dbReference>
<evidence type="ECO:0000256" key="10">
    <source>
        <dbReference type="ARBA" id="ARBA00022917"/>
    </source>
</evidence>
<gene>
    <name evidence="18" type="ORF">ARB_06006</name>
</gene>
<evidence type="ECO:0000256" key="4">
    <source>
        <dbReference type="ARBA" id="ARBA00022490"/>
    </source>
</evidence>
<dbReference type="STRING" id="663331.D4AP39"/>
<evidence type="ECO:0000313" key="19">
    <source>
        <dbReference type="Proteomes" id="UP000008866"/>
    </source>
</evidence>
<dbReference type="PANTHER" id="PTHR45765:SF1">
    <property type="entry name" value="METHIONINE--TRNA LIGASE, CYTOPLASMIC"/>
    <property type="match status" value="1"/>
</dbReference>
<dbReference type="CDD" id="cd00814">
    <property type="entry name" value="MetRS_core"/>
    <property type="match status" value="1"/>
</dbReference>
<dbReference type="SUPFAM" id="SSF47323">
    <property type="entry name" value="Anticodon-binding domain of a subclass of class I aminoacyl-tRNA synthetases"/>
    <property type="match status" value="1"/>
</dbReference>
<dbReference type="RefSeq" id="XP_003015695.1">
    <property type="nucleotide sequence ID" value="XM_003015649.1"/>
</dbReference>
<feature type="compositionally biased region" description="Basic and acidic residues" evidence="15">
    <location>
        <begin position="33"/>
        <end position="46"/>
    </location>
</feature>
<evidence type="ECO:0000256" key="15">
    <source>
        <dbReference type="SAM" id="MobiDB-lite"/>
    </source>
</evidence>
<dbReference type="PROSITE" id="PS00178">
    <property type="entry name" value="AA_TRNA_LIGASE_I"/>
    <property type="match status" value="1"/>
</dbReference>
<dbReference type="GO" id="GO:0000049">
    <property type="term" value="F:tRNA binding"/>
    <property type="evidence" value="ECO:0007669"/>
    <property type="project" value="UniProtKB-KW"/>
</dbReference>
<dbReference type="AlphaFoldDB" id="D4AP39"/>
<dbReference type="GO" id="GO:0017101">
    <property type="term" value="C:aminoacyl-tRNA synthetase multienzyme complex"/>
    <property type="evidence" value="ECO:0007669"/>
    <property type="project" value="TreeGrafter"/>
</dbReference>
<keyword evidence="5" id="KW-0820">tRNA-binding</keyword>
<dbReference type="InterPro" id="IPR041872">
    <property type="entry name" value="Anticodon_Met"/>
</dbReference>
<evidence type="ECO:0000256" key="13">
    <source>
        <dbReference type="ARBA" id="ARBA00047364"/>
    </source>
</evidence>
<feature type="compositionally biased region" description="Basic and acidic residues" evidence="15">
    <location>
        <begin position="691"/>
        <end position="710"/>
    </location>
</feature>
<evidence type="ECO:0000256" key="3">
    <source>
        <dbReference type="ARBA" id="ARBA00012838"/>
    </source>
</evidence>
<evidence type="ECO:0000256" key="6">
    <source>
        <dbReference type="ARBA" id="ARBA00022598"/>
    </source>
</evidence>
<dbReference type="NCBIfam" id="TIGR00398">
    <property type="entry name" value="metG"/>
    <property type="match status" value="1"/>
</dbReference>
<dbReference type="InterPro" id="IPR009080">
    <property type="entry name" value="tRNAsynth_Ia_anticodon-bd"/>
</dbReference>
<evidence type="ECO:0000256" key="12">
    <source>
        <dbReference type="ARBA" id="ARBA00030904"/>
    </source>
</evidence>
<dbReference type="GO" id="GO:0004825">
    <property type="term" value="F:methionine-tRNA ligase activity"/>
    <property type="evidence" value="ECO:0007669"/>
    <property type="project" value="UniProtKB-EC"/>
</dbReference>
<dbReference type="GeneID" id="9525976"/>
<dbReference type="InterPro" id="IPR023458">
    <property type="entry name" value="Met-tRNA_ligase_1"/>
</dbReference>
<comment type="subcellular location">
    <subcellularLocation>
        <location evidence="1">Cytoplasm</location>
    </subcellularLocation>
</comment>
<dbReference type="Gene3D" id="1.10.730.10">
    <property type="entry name" value="Isoleucyl-tRNA Synthetase, Domain 1"/>
    <property type="match status" value="1"/>
</dbReference>
<dbReference type="InterPro" id="IPR001412">
    <property type="entry name" value="aa-tRNA-synth_I_CS"/>
</dbReference>
<keyword evidence="11 14" id="KW-0030">Aminoacyl-tRNA synthetase</keyword>
<keyword evidence="6 14" id="KW-0436">Ligase</keyword>
<protein>
    <recommendedName>
        <fullName evidence="3">methionine--tRNA ligase</fullName>
        <ecNumber evidence="3">6.1.1.10</ecNumber>
    </recommendedName>
    <alternativeName>
        <fullName evidence="12">Methionyl-tRNA synthetase</fullName>
    </alternativeName>
</protein>
<keyword evidence="4" id="KW-0963">Cytoplasm</keyword>
<proteinExistence type="inferred from homology"/>
<dbReference type="OMA" id="YMRMAGH"/>
<keyword evidence="7 14" id="KW-0547">Nucleotide-binding</keyword>
<feature type="domain" description="Methionyl/Leucyl tRNA synthetase" evidence="16">
    <location>
        <begin position="117"/>
        <end position="504"/>
    </location>
</feature>
<sequence>MAPSAGTCVACTAHARKRLFMLPSHLELLLAGRERRGDRETKRQGDEGQGVPEFMQHTQGRPASDIDGFTIPTTSHCPQKTSLVFGRSPKSTIDGLEAVPIIMAGGTVLPVPGQRNILITSALPFVNNVPHLGNIIGGRGINTLYVGAPDYQLSLGTDEYGTTTEAKALAENCTPQELCDKYHAIHAEIYEWFNISFDIFGRTTTQLQTEITQDIFLKLEKNGFLEERMTTQLYCEEHHSFLADRFVEGECPDCGYANARGDQCDLCGQLLESLQLRNPRCKIDGSTPVTRDTKHIFLELDKLQTKVENFFQDSTANGSWSNNGAVITTSWLKEGLKPRSITRDISWGTRVPLPGYEDKVIYSWFDACIGYVSITARYTDQWERWWRSPKDVQLYQFIGKDNVVFHSVIFPASQIGTEDTWTKLHHLSTTDYLTYEGGKFSKSRGIGVFGDSAQKTGIPTDIWRCFLLSHRPETGDSEFTWDALVNCNNNLLLKNLGNFVSRVLKFVNSRHYNNIVPNWTQYYEGSFATFKEEINRLLAQYIRELDAVKIRSAWSTVLQISQQGNGFLQLNRLDNSLAKNEPSKCAAVIGIATNTVHLLASLVAPYMPDTANSINTQLRANLLLIPDRWNADSIKPGHEIGRAEHLFTRIKPERADEWRKMYGSDETKRAKEEEIAIKAKRKAMTKVAKSGKPEEACNTNKEEVAASKIE</sequence>
<dbReference type="PANTHER" id="PTHR45765">
    <property type="entry name" value="METHIONINE--TRNA LIGASE"/>
    <property type="match status" value="1"/>
</dbReference>
<dbReference type="GO" id="GO:0005829">
    <property type="term" value="C:cytosol"/>
    <property type="evidence" value="ECO:0007669"/>
    <property type="project" value="TreeGrafter"/>
</dbReference>
<evidence type="ECO:0000256" key="2">
    <source>
        <dbReference type="ARBA" id="ARBA00005594"/>
    </source>
</evidence>
<dbReference type="InterPro" id="IPR014758">
    <property type="entry name" value="Met-tRNA_synth"/>
</dbReference>
<dbReference type="Gene3D" id="3.40.50.620">
    <property type="entry name" value="HUPs"/>
    <property type="match status" value="1"/>
</dbReference>
<accession>D4AP39</accession>
<feature type="region of interest" description="Disordered" evidence="15">
    <location>
        <begin position="33"/>
        <end position="72"/>
    </location>
</feature>
<comment type="similarity">
    <text evidence="2 14">Belongs to the class-I aminoacyl-tRNA synthetase family.</text>
</comment>
<organism evidence="18 19">
    <name type="scientific">Arthroderma benhamiae (strain ATCC MYA-4681 / CBS 112371)</name>
    <name type="common">Trichophyton mentagrophytes</name>
    <dbReference type="NCBI Taxonomy" id="663331"/>
    <lineage>
        <taxon>Eukaryota</taxon>
        <taxon>Fungi</taxon>
        <taxon>Dikarya</taxon>
        <taxon>Ascomycota</taxon>
        <taxon>Pezizomycotina</taxon>
        <taxon>Eurotiomycetes</taxon>
        <taxon>Eurotiomycetidae</taxon>
        <taxon>Onygenales</taxon>
        <taxon>Arthrodermataceae</taxon>
        <taxon>Trichophyton</taxon>
    </lineage>
</organism>
<reference evidence="19" key="1">
    <citation type="journal article" date="2011" name="Genome Biol.">
        <title>Comparative and functional genomics provide insights into the pathogenicity of dermatophytic fungi.</title>
        <authorList>
            <person name="Burmester A."/>
            <person name="Shelest E."/>
            <person name="Gloeckner G."/>
            <person name="Heddergott C."/>
            <person name="Schindler S."/>
            <person name="Staib P."/>
            <person name="Heidel A."/>
            <person name="Felder M."/>
            <person name="Petzold A."/>
            <person name="Szafranski K."/>
            <person name="Feuermann M."/>
            <person name="Pedruzzi I."/>
            <person name="Priebe S."/>
            <person name="Groth M."/>
            <person name="Winkler R."/>
            <person name="Li W."/>
            <person name="Kniemeyer O."/>
            <person name="Schroeckh V."/>
            <person name="Hertweck C."/>
            <person name="Hube B."/>
            <person name="White T.C."/>
            <person name="Platzer M."/>
            <person name="Guthke R."/>
            <person name="Heitman J."/>
            <person name="Woestemeyer J."/>
            <person name="Zipfel P.F."/>
            <person name="Monod M."/>
            <person name="Brakhage A.A."/>
        </authorList>
    </citation>
    <scope>NUCLEOTIDE SEQUENCE [LARGE SCALE GENOMIC DNA]</scope>
    <source>
        <strain evidence="19">ATCC MYA-4681 / CBS 112371</strain>
    </source>
</reference>
<dbReference type="Proteomes" id="UP000008866">
    <property type="component" value="Unassembled WGS sequence"/>
</dbReference>
<keyword evidence="8 14" id="KW-0067">ATP-binding</keyword>
<evidence type="ECO:0000256" key="1">
    <source>
        <dbReference type="ARBA" id="ARBA00004496"/>
    </source>
</evidence>
<dbReference type="PRINTS" id="PR01041">
    <property type="entry name" value="TRNASYNTHMET"/>
</dbReference>
<dbReference type="FunFam" id="2.20.28.20:FF:000001">
    <property type="entry name" value="Methionine--tRNA ligase"/>
    <property type="match status" value="1"/>
</dbReference>
<dbReference type="InterPro" id="IPR014729">
    <property type="entry name" value="Rossmann-like_a/b/a_fold"/>
</dbReference>
<evidence type="ECO:0000256" key="11">
    <source>
        <dbReference type="ARBA" id="ARBA00023146"/>
    </source>
</evidence>
<dbReference type="SUPFAM" id="SSF52374">
    <property type="entry name" value="Nucleotidylyl transferase"/>
    <property type="match status" value="1"/>
</dbReference>
<keyword evidence="9" id="KW-0694">RNA-binding</keyword>
<dbReference type="GO" id="GO:0005524">
    <property type="term" value="F:ATP binding"/>
    <property type="evidence" value="ECO:0007669"/>
    <property type="project" value="UniProtKB-KW"/>
</dbReference>
<dbReference type="GO" id="GO:0006431">
    <property type="term" value="P:methionyl-tRNA aminoacylation"/>
    <property type="evidence" value="ECO:0007669"/>
    <property type="project" value="InterPro"/>
</dbReference>
<dbReference type="InterPro" id="IPR015413">
    <property type="entry name" value="Methionyl/Leucyl_tRNA_Synth"/>
</dbReference>
<evidence type="ECO:0000256" key="8">
    <source>
        <dbReference type="ARBA" id="ARBA00022840"/>
    </source>
</evidence>
<evidence type="ECO:0000313" key="18">
    <source>
        <dbReference type="EMBL" id="EFE35050.1"/>
    </source>
</evidence>
<dbReference type="FunFam" id="1.10.730.10:FF:000031">
    <property type="entry name" value="Putative Methionyl-tRNA synthetase"/>
    <property type="match status" value="1"/>
</dbReference>
<dbReference type="EC" id="6.1.1.10" evidence="3"/>
<evidence type="ECO:0000256" key="14">
    <source>
        <dbReference type="RuleBase" id="RU363039"/>
    </source>
</evidence>
<comment type="caution">
    <text evidence="18">The sequence shown here is derived from an EMBL/GenBank/DDBJ whole genome shotgun (WGS) entry which is preliminary data.</text>
</comment>
<evidence type="ECO:0000256" key="5">
    <source>
        <dbReference type="ARBA" id="ARBA00022555"/>
    </source>
</evidence>
<feature type="region of interest" description="Disordered" evidence="15">
    <location>
        <begin position="685"/>
        <end position="710"/>
    </location>
</feature>
<dbReference type="KEGG" id="abe:ARB_06006"/>
<evidence type="ECO:0000259" key="17">
    <source>
        <dbReference type="Pfam" id="PF19303"/>
    </source>
</evidence>
<dbReference type="Pfam" id="PF19303">
    <property type="entry name" value="Anticodon_3"/>
    <property type="match status" value="1"/>
</dbReference>
<dbReference type="HOGENOM" id="CLU_009710_4_1_1"/>
<evidence type="ECO:0000256" key="7">
    <source>
        <dbReference type="ARBA" id="ARBA00022741"/>
    </source>
</evidence>
<comment type="catalytic activity">
    <reaction evidence="13">
        <text>tRNA(Met) + L-methionine + ATP = L-methionyl-tRNA(Met) + AMP + diphosphate</text>
        <dbReference type="Rhea" id="RHEA:13481"/>
        <dbReference type="Rhea" id="RHEA-COMP:9667"/>
        <dbReference type="Rhea" id="RHEA-COMP:9698"/>
        <dbReference type="ChEBI" id="CHEBI:30616"/>
        <dbReference type="ChEBI" id="CHEBI:33019"/>
        <dbReference type="ChEBI" id="CHEBI:57844"/>
        <dbReference type="ChEBI" id="CHEBI:78442"/>
        <dbReference type="ChEBI" id="CHEBI:78530"/>
        <dbReference type="ChEBI" id="CHEBI:456215"/>
        <dbReference type="EC" id="6.1.1.10"/>
    </reaction>
</comment>
<dbReference type="EMBL" id="ABSU01000004">
    <property type="protein sequence ID" value="EFE35050.1"/>
    <property type="molecule type" value="Genomic_DNA"/>
</dbReference>
<dbReference type="eggNOG" id="KOG1247">
    <property type="taxonomic scope" value="Eukaryota"/>
</dbReference>
<dbReference type="Gene3D" id="2.20.28.20">
    <property type="entry name" value="Methionyl-tRNA synthetase, Zn-domain"/>
    <property type="match status" value="1"/>
</dbReference>
<keyword evidence="19" id="KW-1185">Reference proteome</keyword>
<keyword evidence="10 14" id="KW-0648">Protein biosynthesis</keyword>